<dbReference type="AlphaFoldDB" id="A0A1Y2EDN2"/>
<dbReference type="OrthoDB" id="21678at2759"/>
<gene>
    <name evidence="2" type="ORF">BCR38DRAFT_454641</name>
</gene>
<name>A0A1Y2EDN2_9PEZI</name>
<dbReference type="EMBL" id="MCFJ01000002">
    <property type="protein sequence ID" value="ORY69688.1"/>
    <property type="molecule type" value="Genomic_DNA"/>
</dbReference>
<evidence type="ECO:0000313" key="2">
    <source>
        <dbReference type="EMBL" id="ORY69688.1"/>
    </source>
</evidence>
<dbReference type="InParanoid" id="A0A1Y2EDN2"/>
<evidence type="ECO:0000259" key="1">
    <source>
        <dbReference type="Pfam" id="PF13472"/>
    </source>
</evidence>
<reference evidence="2 3" key="1">
    <citation type="submission" date="2016-07" db="EMBL/GenBank/DDBJ databases">
        <title>Pervasive Adenine N6-methylation of Active Genes in Fungi.</title>
        <authorList>
            <consortium name="DOE Joint Genome Institute"/>
            <person name="Mondo S.J."/>
            <person name="Dannebaum R.O."/>
            <person name="Kuo R.C."/>
            <person name="Labutti K."/>
            <person name="Haridas S."/>
            <person name="Kuo A."/>
            <person name="Salamov A."/>
            <person name="Ahrendt S.R."/>
            <person name="Lipzen A."/>
            <person name="Sullivan W."/>
            <person name="Andreopoulos W.B."/>
            <person name="Clum A."/>
            <person name="Lindquist E."/>
            <person name="Daum C."/>
            <person name="Ramamoorthy G.K."/>
            <person name="Gryganskyi A."/>
            <person name="Culley D."/>
            <person name="Magnuson J.K."/>
            <person name="James T.Y."/>
            <person name="O'Malley M.A."/>
            <person name="Stajich J.E."/>
            <person name="Spatafora J.W."/>
            <person name="Visel A."/>
            <person name="Grigoriev I.V."/>
        </authorList>
    </citation>
    <scope>NUCLEOTIDE SEQUENCE [LARGE SCALE GENOMIC DNA]</scope>
    <source>
        <strain evidence="2 3">CBS 129021</strain>
    </source>
</reference>
<organism evidence="2 3">
    <name type="scientific">Pseudomassariella vexata</name>
    <dbReference type="NCBI Taxonomy" id="1141098"/>
    <lineage>
        <taxon>Eukaryota</taxon>
        <taxon>Fungi</taxon>
        <taxon>Dikarya</taxon>
        <taxon>Ascomycota</taxon>
        <taxon>Pezizomycotina</taxon>
        <taxon>Sordariomycetes</taxon>
        <taxon>Xylariomycetidae</taxon>
        <taxon>Amphisphaeriales</taxon>
        <taxon>Pseudomassariaceae</taxon>
        <taxon>Pseudomassariella</taxon>
    </lineage>
</organism>
<dbReference type="RefSeq" id="XP_040719638.1">
    <property type="nucleotide sequence ID" value="XM_040861718.1"/>
</dbReference>
<sequence>MRLCDTVVFSASLSAAAGWALPHVSIWSFQYGSESQNVGAGFAALGDSYSAGIGTGIDGNENNCRQGQHAYPQLIFSDLSSSPGNDNNGTSFHFLSCTGSTTEDILSGRSDSQIDRLNTSLPLDFVLLSVGGNDLGFFEVMNACIFRFYNFYSGTCSTALQHAVDRLGNTDFETRMQVLIEALLDAVYWERKPWFKITAVGYARFFDESTEECDEMSLGVWWRGPKLKRELRKRMNQLVLAVNRNLENTVRLVNSRYATDKVLFVDYDEAFEGYRFCEPSVKEPDYGRLDTWFFLVGAPDNARNGTKRDLQERDTLDPRSSLVDPASCLDAAQRSGDWGEMALCYMAMSKAKDPTLRLANGDLVSEEDMWYVPTYYGKTFHPRTRGHEAIRDKVYEAWAKLEQ</sequence>
<dbReference type="STRING" id="1141098.A0A1Y2EDN2"/>
<dbReference type="InterPro" id="IPR036514">
    <property type="entry name" value="SGNH_hydro_sf"/>
</dbReference>
<keyword evidence="2" id="KW-0378">Hydrolase</keyword>
<dbReference type="SUPFAM" id="SSF52266">
    <property type="entry name" value="SGNH hydrolase"/>
    <property type="match status" value="1"/>
</dbReference>
<dbReference type="InterPro" id="IPR013830">
    <property type="entry name" value="SGNH_hydro"/>
</dbReference>
<dbReference type="GeneID" id="63777930"/>
<dbReference type="GO" id="GO:0016788">
    <property type="term" value="F:hydrolase activity, acting on ester bonds"/>
    <property type="evidence" value="ECO:0007669"/>
    <property type="project" value="InterPro"/>
</dbReference>
<dbReference type="InterPro" id="IPR037460">
    <property type="entry name" value="SEST-like"/>
</dbReference>
<comment type="caution">
    <text evidence="2">The sequence shown here is derived from an EMBL/GenBank/DDBJ whole genome shotgun (WGS) entry which is preliminary data.</text>
</comment>
<keyword evidence="3" id="KW-1185">Reference proteome</keyword>
<dbReference type="PANTHER" id="PTHR37981">
    <property type="entry name" value="LIPASE 2"/>
    <property type="match status" value="1"/>
</dbReference>
<dbReference type="GO" id="GO:0006629">
    <property type="term" value="P:lipid metabolic process"/>
    <property type="evidence" value="ECO:0007669"/>
    <property type="project" value="TreeGrafter"/>
</dbReference>
<accession>A0A1Y2EDN2</accession>
<dbReference type="CDD" id="cd01823">
    <property type="entry name" value="SEST_like"/>
    <property type="match status" value="1"/>
</dbReference>
<dbReference type="PANTHER" id="PTHR37981:SF1">
    <property type="entry name" value="SGNH HYDROLASE-TYPE ESTERASE DOMAIN-CONTAINING PROTEIN"/>
    <property type="match status" value="1"/>
</dbReference>
<feature type="domain" description="SGNH hydrolase-type esterase" evidence="1">
    <location>
        <begin position="44"/>
        <end position="217"/>
    </location>
</feature>
<proteinExistence type="predicted"/>
<dbReference type="Gene3D" id="3.40.50.1110">
    <property type="entry name" value="SGNH hydrolase"/>
    <property type="match status" value="1"/>
</dbReference>
<evidence type="ECO:0000313" key="3">
    <source>
        <dbReference type="Proteomes" id="UP000193689"/>
    </source>
</evidence>
<protein>
    <submittedName>
        <fullName evidence="2">SGNH hydrolase-type esterase domain-containing protein</fullName>
    </submittedName>
</protein>
<dbReference type="Pfam" id="PF13472">
    <property type="entry name" value="Lipase_GDSL_2"/>
    <property type="match status" value="1"/>
</dbReference>
<dbReference type="Proteomes" id="UP000193689">
    <property type="component" value="Unassembled WGS sequence"/>
</dbReference>